<evidence type="ECO:0000256" key="6">
    <source>
        <dbReference type="ARBA" id="ARBA00023077"/>
    </source>
</evidence>
<dbReference type="Gene3D" id="2.170.130.10">
    <property type="entry name" value="TonB-dependent receptor, plug domain"/>
    <property type="match status" value="1"/>
</dbReference>
<feature type="domain" description="TonB-dependent receptor-like beta-barrel" evidence="13">
    <location>
        <begin position="227"/>
        <end position="662"/>
    </location>
</feature>
<comment type="caution">
    <text evidence="15">The sequence shown here is derived from an EMBL/GenBank/DDBJ whole genome shotgun (WGS) entry which is preliminary data.</text>
</comment>
<feature type="signal peptide" evidence="12">
    <location>
        <begin position="1"/>
        <end position="22"/>
    </location>
</feature>
<protein>
    <submittedName>
        <fullName evidence="15">TonB-dependent siderophore receptor</fullName>
    </submittedName>
</protein>
<evidence type="ECO:0000259" key="13">
    <source>
        <dbReference type="Pfam" id="PF00593"/>
    </source>
</evidence>
<feature type="chain" id="PRO_5040913136" evidence="12">
    <location>
        <begin position="23"/>
        <end position="693"/>
    </location>
</feature>
<evidence type="ECO:0000256" key="8">
    <source>
        <dbReference type="ARBA" id="ARBA00023170"/>
    </source>
</evidence>
<evidence type="ECO:0000256" key="3">
    <source>
        <dbReference type="ARBA" id="ARBA00022448"/>
    </source>
</evidence>
<keyword evidence="6 11" id="KW-0798">TonB box</keyword>
<dbReference type="InterPro" id="IPR036942">
    <property type="entry name" value="Beta-barrel_TonB_sf"/>
</dbReference>
<accession>A0A9X2W1Q8</accession>
<dbReference type="EMBL" id="JAOAMV010000005">
    <property type="protein sequence ID" value="MCT2559467.1"/>
    <property type="molecule type" value="Genomic_DNA"/>
</dbReference>
<evidence type="ECO:0000313" key="16">
    <source>
        <dbReference type="Proteomes" id="UP001142648"/>
    </source>
</evidence>
<dbReference type="GO" id="GO:0015344">
    <property type="term" value="F:siderophore uptake transmembrane transporter activity"/>
    <property type="evidence" value="ECO:0007669"/>
    <property type="project" value="TreeGrafter"/>
</dbReference>
<reference evidence="15" key="1">
    <citation type="submission" date="2022-09" db="EMBL/GenBank/DDBJ databases">
        <title>The genome sequence of Tsuneonella sp. YG55.</title>
        <authorList>
            <person name="Liu Y."/>
        </authorList>
    </citation>
    <scope>NUCLEOTIDE SEQUENCE</scope>
    <source>
        <strain evidence="15">YG55</strain>
    </source>
</reference>
<dbReference type="InterPro" id="IPR039426">
    <property type="entry name" value="TonB-dep_rcpt-like"/>
</dbReference>
<keyword evidence="12" id="KW-0732">Signal</keyword>
<dbReference type="Pfam" id="PF00593">
    <property type="entry name" value="TonB_dep_Rec_b-barrel"/>
    <property type="match status" value="1"/>
</dbReference>
<keyword evidence="5 10" id="KW-0812">Transmembrane</keyword>
<evidence type="ECO:0000256" key="2">
    <source>
        <dbReference type="ARBA" id="ARBA00009810"/>
    </source>
</evidence>
<keyword evidence="16" id="KW-1185">Reference proteome</keyword>
<evidence type="ECO:0000256" key="7">
    <source>
        <dbReference type="ARBA" id="ARBA00023136"/>
    </source>
</evidence>
<dbReference type="GO" id="GO:0009279">
    <property type="term" value="C:cell outer membrane"/>
    <property type="evidence" value="ECO:0007669"/>
    <property type="project" value="UniProtKB-SubCell"/>
</dbReference>
<dbReference type="InterPro" id="IPR010105">
    <property type="entry name" value="TonB_sidphr_rcpt"/>
</dbReference>
<proteinExistence type="inferred from homology"/>
<evidence type="ECO:0000256" key="5">
    <source>
        <dbReference type="ARBA" id="ARBA00022692"/>
    </source>
</evidence>
<evidence type="ECO:0000256" key="1">
    <source>
        <dbReference type="ARBA" id="ARBA00004571"/>
    </source>
</evidence>
<keyword evidence="8 15" id="KW-0675">Receptor</keyword>
<feature type="domain" description="TonB-dependent receptor plug" evidence="14">
    <location>
        <begin position="59"/>
        <end position="155"/>
    </location>
</feature>
<comment type="similarity">
    <text evidence="2 10 11">Belongs to the TonB-dependent receptor family.</text>
</comment>
<dbReference type="Pfam" id="PF07715">
    <property type="entry name" value="Plug"/>
    <property type="match status" value="1"/>
</dbReference>
<dbReference type="Gene3D" id="2.40.170.20">
    <property type="entry name" value="TonB-dependent receptor, beta-barrel domain"/>
    <property type="match status" value="1"/>
</dbReference>
<evidence type="ECO:0000256" key="9">
    <source>
        <dbReference type="ARBA" id="ARBA00023237"/>
    </source>
</evidence>
<evidence type="ECO:0000256" key="4">
    <source>
        <dbReference type="ARBA" id="ARBA00022452"/>
    </source>
</evidence>
<dbReference type="NCBIfam" id="TIGR01783">
    <property type="entry name" value="TonB-siderophor"/>
    <property type="match status" value="1"/>
</dbReference>
<keyword evidence="7 10" id="KW-0472">Membrane</keyword>
<dbReference type="AlphaFoldDB" id="A0A9X2W1Q8"/>
<sequence length="693" mass="74675">MRSTILRAALACASSLSAPALAADSAPGDYLPGDILVVGQRDGYASEDGSTGTKTPTPLIDVPQTVAVITEDQLDDQAITQLSDALRYVPGVTLDTGEGHRDQIFIRGQATTADFYLDGLRDDAQYYRSLYNVSRIEVLKGANALIFGRGGGGGVVNRVSKVADPASQFVGFDASADTFGAFALATDLNQPIGPEAAARINATYEEFDNARDFSEGRLIGVSPTVSAALGENTRLSAFYTYNDDRRVTDRGNPSLNGEPLYGYDRTFFGDPDFNLATNAIHIARLRLDHDFSDSLSFNLTGQFADYALFYANVVPSSGTTATTARLGGYTSGTDRQNRIVQGNLVWQGETGPAAHTLLVGFEAGRQDTDARRTDIDFGGGATTVTVDLARRLAVPSAMAGPLVRSSTSQLDFVSGYVQDQIDLGMVQLIGGVRYDEFALDSVNLMSNLPLSRTDRKWSPRLGVVIKPQESLSLYASYATSFLPQSGDQFTVLDTTTASLKPEKFENLELGAKYAVTPDLFATAALFRVDRSNTRAADPLNPGFTVLTGSSRVEGFEASLVGRLLPDWQASLGYTYLDGEIRSATTSAPAGRRLQQLPRHQASAWTRYDVTDRLGFGLGAVYQAKQFASISNAVVLPDWVRVDAAAFLDLSDRFALQLNVENLFDANYYPSAHGDNNIQPGEPFSVRLGVKVKL</sequence>
<dbReference type="PROSITE" id="PS52016">
    <property type="entry name" value="TONB_DEPENDENT_REC_3"/>
    <property type="match status" value="1"/>
</dbReference>
<dbReference type="PANTHER" id="PTHR32552:SF83">
    <property type="entry name" value="BLR3904 PROTEIN"/>
    <property type="match status" value="1"/>
</dbReference>
<dbReference type="InterPro" id="IPR000531">
    <property type="entry name" value="Beta-barrel_TonB"/>
</dbReference>
<dbReference type="Proteomes" id="UP001142648">
    <property type="component" value="Unassembled WGS sequence"/>
</dbReference>
<dbReference type="RefSeq" id="WP_259962365.1">
    <property type="nucleotide sequence ID" value="NZ_JAOAMV010000005.1"/>
</dbReference>
<evidence type="ECO:0000256" key="11">
    <source>
        <dbReference type="RuleBase" id="RU003357"/>
    </source>
</evidence>
<keyword evidence="3 10" id="KW-0813">Transport</keyword>
<dbReference type="CDD" id="cd01347">
    <property type="entry name" value="ligand_gated_channel"/>
    <property type="match status" value="1"/>
</dbReference>
<dbReference type="GO" id="GO:0038023">
    <property type="term" value="F:signaling receptor activity"/>
    <property type="evidence" value="ECO:0007669"/>
    <property type="project" value="InterPro"/>
</dbReference>
<dbReference type="SUPFAM" id="SSF56935">
    <property type="entry name" value="Porins"/>
    <property type="match status" value="1"/>
</dbReference>
<dbReference type="PANTHER" id="PTHR32552">
    <property type="entry name" value="FERRICHROME IRON RECEPTOR-RELATED"/>
    <property type="match status" value="1"/>
</dbReference>
<dbReference type="GO" id="GO:0015891">
    <property type="term" value="P:siderophore transport"/>
    <property type="evidence" value="ECO:0007669"/>
    <property type="project" value="InterPro"/>
</dbReference>
<name>A0A9X2W1Q8_9SPHN</name>
<keyword evidence="9 10" id="KW-0998">Cell outer membrane</keyword>
<evidence type="ECO:0000256" key="10">
    <source>
        <dbReference type="PROSITE-ProRule" id="PRU01360"/>
    </source>
</evidence>
<keyword evidence="4 10" id="KW-1134">Transmembrane beta strand</keyword>
<organism evidence="15 16">
    <name type="scientific">Tsuneonella litorea</name>
    <dbReference type="NCBI Taxonomy" id="2976475"/>
    <lineage>
        <taxon>Bacteria</taxon>
        <taxon>Pseudomonadati</taxon>
        <taxon>Pseudomonadota</taxon>
        <taxon>Alphaproteobacteria</taxon>
        <taxon>Sphingomonadales</taxon>
        <taxon>Erythrobacteraceae</taxon>
        <taxon>Tsuneonella</taxon>
    </lineage>
</organism>
<dbReference type="InterPro" id="IPR037066">
    <property type="entry name" value="Plug_dom_sf"/>
</dbReference>
<evidence type="ECO:0000313" key="15">
    <source>
        <dbReference type="EMBL" id="MCT2559467.1"/>
    </source>
</evidence>
<evidence type="ECO:0000256" key="12">
    <source>
        <dbReference type="SAM" id="SignalP"/>
    </source>
</evidence>
<dbReference type="InterPro" id="IPR012910">
    <property type="entry name" value="Plug_dom"/>
</dbReference>
<gene>
    <name evidence="15" type="ORF">N0B51_10805</name>
</gene>
<evidence type="ECO:0000259" key="14">
    <source>
        <dbReference type="Pfam" id="PF07715"/>
    </source>
</evidence>
<comment type="subcellular location">
    <subcellularLocation>
        <location evidence="1 10">Cell outer membrane</location>
        <topology evidence="1 10">Multi-pass membrane protein</topology>
    </subcellularLocation>
</comment>